<feature type="transmembrane region" description="Helical" evidence="2">
    <location>
        <begin position="361"/>
        <end position="378"/>
    </location>
</feature>
<organism evidence="3 4">
    <name type="scientific">Zemynaea arenosa</name>
    <dbReference type="NCBI Taxonomy" id="2561931"/>
    <lineage>
        <taxon>Bacteria</taxon>
        <taxon>Pseudomonadati</taxon>
        <taxon>Pseudomonadota</taxon>
        <taxon>Betaproteobacteria</taxon>
        <taxon>Burkholderiales</taxon>
        <taxon>Oxalobacteraceae</taxon>
        <taxon>Telluria group</taxon>
        <taxon>Zemynaea</taxon>
    </lineage>
</organism>
<dbReference type="PANTHER" id="PTHR43317">
    <property type="entry name" value="THERMOSPERMINE SYNTHASE ACAULIS5"/>
    <property type="match status" value="1"/>
</dbReference>
<feature type="transmembrane region" description="Helical" evidence="2">
    <location>
        <begin position="254"/>
        <end position="277"/>
    </location>
</feature>
<keyword evidence="3" id="KW-0808">Transferase</keyword>
<accession>A0A4Y9RQX8</accession>
<dbReference type="Pfam" id="PF01564">
    <property type="entry name" value="Spermine_synth"/>
    <property type="match status" value="1"/>
</dbReference>
<feature type="transmembrane region" description="Helical" evidence="2">
    <location>
        <begin position="82"/>
        <end position="103"/>
    </location>
</feature>
<dbReference type="PANTHER" id="PTHR43317:SF1">
    <property type="entry name" value="THERMOSPERMINE SYNTHASE ACAULIS5"/>
    <property type="match status" value="1"/>
</dbReference>
<comment type="caution">
    <text evidence="3">The sequence shown here is derived from an EMBL/GenBank/DDBJ whole genome shotgun (WGS) entry which is preliminary data.</text>
</comment>
<evidence type="ECO:0000313" key="4">
    <source>
        <dbReference type="Proteomes" id="UP000298438"/>
    </source>
</evidence>
<name>A0A4Y9RQX8_9BURK</name>
<keyword evidence="3" id="KW-0489">Methyltransferase</keyword>
<dbReference type="EMBL" id="SPVF01000254">
    <property type="protein sequence ID" value="TFW11687.1"/>
    <property type="molecule type" value="Genomic_DNA"/>
</dbReference>
<dbReference type="CDD" id="cd02440">
    <property type="entry name" value="AdoMet_MTases"/>
    <property type="match status" value="1"/>
</dbReference>
<dbReference type="OrthoDB" id="9793120at2"/>
<feature type="transmembrane region" description="Helical" evidence="2">
    <location>
        <begin position="501"/>
        <end position="521"/>
    </location>
</feature>
<dbReference type="SUPFAM" id="SSF53335">
    <property type="entry name" value="S-adenosyl-L-methionine-dependent methyltransferases"/>
    <property type="match status" value="1"/>
</dbReference>
<dbReference type="InterPro" id="IPR036259">
    <property type="entry name" value="MFS_trans_sf"/>
</dbReference>
<feature type="transmembrane region" description="Helical" evidence="2">
    <location>
        <begin position="435"/>
        <end position="454"/>
    </location>
</feature>
<keyword evidence="4" id="KW-1185">Reference proteome</keyword>
<gene>
    <name evidence="3" type="ORF">E4L96_20585</name>
</gene>
<feature type="transmembrane region" description="Helical" evidence="2">
    <location>
        <begin position="216"/>
        <end position="242"/>
    </location>
</feature>
<evidence type="ECO:0000256" key="1">
    <source>
        <dbReference type="ARBA" id="ARBA00023115"/>
    </source>
</evidence>
<keyword evidence="2" id="KW-0812">Transmembrane</keyword>
<dbReference type="GO" id="GO:0008168">
    <property type="term" value="F:methyltransferase activity"/>
    <property type="evidence" value="ECO:0007669"/>
    <property type="project" value="UniProtKB-KW"/>
</dbReference>
<keyword evidence="2" id="KW-0472">Membrane</keyword>
<feature type="transmembrane region" description="Helical" evidence="2">
    <location>
        <begin position="283"/>
        <end position="300"/>
    </location>
</feature>
<dbReference type="Gene3D" id="3.40.50.150">
    <property type="entry name" value="Vaccinia Virus protein VP39"/>
    <property type="match status" value="1"/>
</dbReference>
<evidence type="ECO:0000256" key="2">
    <source>
        <dbReference type="SAM" id="Phobius"/>
    </source>
</evidence>
<feature type="transmembrane region" description="Helical" evidence="2">
    <location>
        <begin position="398"/>
        <end position="415"/>
    </location>
</feature>
<dbReference type="RefSeq" id="WP_135209095.1">
    <property type="nucleotide sequence ID" value="NZ_SPVF01000254.1"/>
</dbReference>
<keyword evidence="2" id="KW-1133">Transmembrane helix</keyword>
<dbReference type="InterPro" id="IPR029063">
    <property type="entry name" value="SAM-dependent_MTases_sf"/>
</dbReference>
<proteinExistence type="predicted"/>
<evidence type="ECO:0000313" key="3">
    <source>
        <dbReference type="EMBL" id="TFW11687.1"/>
    </source>
</evidence>
<dbReference type="GO" id="GO:0006596">
    <property type="term" value="P:polyamine biosynthetic process"/>
    <property type="evidence" value="ECO:0007669"/>
    <property type="project" value="UniProtKB-KW"/>
</dbReference>
<feature type="transmembrane region" description="Helical" evidence="2">
    <location>
        <begin position="34"/>
        <end position="52"/>
    </location>
</feature>
<feature type="transmembrane region" description="Helical" evidence="2">
    <location>
        <begin position="561"/>
        <end position="579"/>
    </location>
</feature>
<keyword evidence="1" id="KW-0620">Polyamine biosynthesis</keyword>
<protein>
    <submittedName>
        <fullName evidence="3">Methyltransferase domain-containing protein</fullName>
    </submittedName>
</protein>
<dbReference type="AlphaFoldDB" id="A0A4Y9RQX8"/>
<feature type="transmembrane region" description="Helical" evidence="2">
    <location>
        <begin position="150"/>
        <end position="170"/>
    </location>
</feature>
<dbReference type="Gene3D" id="1.20.1250.20">
    <property type="entry name" value="MFS general substrate transporter like domains"/>
    <property type="match status" value="1"/>
</dbReference>
<reference evidence="3 4" key="1">
    <citation type="submission" date="2019-03" db="EMBL/GenBank/DDBJ databases">
        <title>Draft Genome Sequence of Massilia arenosa sp. nov., a Novel Massilia Species Isolated from a Sandy-loam Maize Soil.</title>
        <authorList>
            <person name="Raths R."/>
            <person name="Peta V."/>
            <person name="Bucking H."/>
        </authorList>
    </citation>
    <scope>NUCLEOTIDE SEQUENCE [LARGE SCALE GENOMIC DNA]</scope>
    <source>
        <strain evidence="3 4">MC02</strain>
    </source>
</reference>
<feature type="transmembrane region" description="Helical" evidence="2">
    <location>
        <begin position="460"/>
        <end position="480"/>
    </location>
</feature>
<feature type="transmembrane region" description="Helical" evidence="2">
    <location>
        <begin position="527"/>
        <end position="549"/>
    </location>
</feature>
<sequence length="868" mass="93416">MTKYSGVLAGGLCGSLLALWLVQSAPELALGTAAGVIGLAVLLHWAFGRLAAGTLPEPFARWQPASWLLLSAAAMLPPSAAGVLVGCTAVLLAQAALYLLALGPQGRERIARRDTYIAALFLISGFSALIYQVVWQRILFSTFGINTESVTVVVSVFMFGLGLGSLAGGWAQQRFPHHLLHLFLFLETAIGVYGLFSVDLIHLVSTLSGPTSTGTLVAWVYLILAIPTLLMGATLPVLVAWLQRYLRNIGRSVGLLYAFNAFGSAIAAFLTVEMLFPLVGQRASVWIAVACNLTTALLIWDASRKIRRRDSGSGPEDSGADAAMLAAPYTAAATPSAPDNARASVPGPAPVPGGPAAAARLPYGFVFFTLAAIGYISLSQEIVWFRILGFMSAGRPQIFGLMLAAFLVGIAAGSLRSKRVCEQGDDPYRYLLRALLAAIAVFYLALPVVAHAAGCVGKDLAYLIAYLAVGIVAYYTGGILPMLIHVGTADQSTSSTRAMSWLYFANIIGSTCGPLLTGFVLLDRFSLEANVVILSAIGLALLALIAAFARRGSGSRVQFGGLAAGLCVVAWFTHGPMFAGHLELLQYGPTPHAPFKYVLENRGGIITAQADPEGDILFGSGIYDGRFNTDPGNNANHIDRAYLVAGLHRNPARMLEIGLSSGSWARVLANYEPVKSLTIIEINPGYPAVMQRYPYIASVLEDPKVALHVDDGRRWLRNHEGESFDFILMNTSYHWRSNMTNLLSLEFLRMMKGHLRPGGVVYYNTTGSPDVVHTAEQVFRHVRVFYNFVAASDTPFDIGTDERRANLQRFRNTDGTAVFGPERAAALRRLATAPLVLPADFKQGAGHLWTITDDNMAPEYKHPIYPDH</sequence>
<feature type="transmembrane region" description="Helical" evidence="2">
    <location>
        <begin position="182"/>
        <end position="204"/>
    </location>
</feature>
<dbReference type="Proteomes" id="UP000298438">
    <property type="component" value="Unassembled WGS sequence"/>
</dbReference>
<feature type="transmembrane region" description="Helical" evidence="2">
    <location>
        <begin position="115"/>
        <end position="138"/>
    </location>
</feature>
<dbReference type="GO" id="GO:0032259">
    <property type="term" value="P:methylation"/>
    <property type="evidence" value="ECO:0007669"/>
    <property type="project" value="UniProtKB-KW"/>
</dbReference>
<dbReference type="SUPFAM" id="SSF103473">
    <property type="entry name" value="MFS general substrate transporter"/>
    <property type="match status" value="1"/>
</dbReference>